<dbReference type="InterPro" id="IPR032675">
    <property type="entry name" value="LRR_dom_sf"/>
</dbReference>
<keyword evidence="2" id="KW-1185">Reference proteome</keyword>
<protein>
    <submittedName>
        <fullName evidence="1">Uncharacterized protein</fullName>
    </submittedName>
</protein>
<accession>A0A409VPC9</accession>
<dbReference type="SUPFAM" id="SSF52047">
    <property type="entry name" value="RNI-like"/>
    <property type="match status" value="1"/>
</dbReference>
<dbReference type="EMBL" id="NHYE01005603">
    <property type="protein sequence ID" value="PPQ68056.1"/>
    <property type="molecule type" value="Genomic_DNA"/>
</dbReference>
<dbReference type="OrthoDB" id="2914771at2759"/>
<name>A0A409VPC9_9AGAR</name>
<proteinExistence type="predicted"/>
<reference evidence="1 2" key="1">
    <citation type="journal article" date="2018" name="Evol. Lett.">
        <title>Horizontal gene cluster transfer increased hallucinogenic mushroom diversity.</title>
        <authorList>
            <person name="Reynolds H.T."/>
            <person name="Vijayakumar V."/>
            <person name="Gluck-Thaler E."/>
            <person name="Korotkin H.B."/>
            <person name="Matheny P.B."/>
            <person name="Slot J.C."/>
        </authorList>
    </citation>
    <scope>NUCLEOTIDE SEQUENCE [LARGE SCALE GENOMIC DNA]</scope>
    <source>
        <strain evidence="1 2">SRW20</strain>
    </source>
</reference>
<dbReference type="AlphaFoldDB" id="A0A409VPC9"/>
<dbReference type="STRING" id="231916.A0A409VPC9"/>
<dbReference type="Gene3D" id="3.80.10.10">
    <property type="entry name" value="Ribonuclease Inhibitor"/>
    <property type="match status" value="1"/>
</dbReference>
<evidence type="ECO:0000313" key="2">
    <source>
        <dbReference type="Proteomes" id="UP000284706"/>
    </source>
</evidence>
<evidence type="ECO:0000313" key="1">
    <source>
        <dbReference type="EMBL" id="PPQ68056.1"/>
    </source>
</evidence>
<comment type="caution">
    <text evidence="1">The sequence shown here is derived from an EMBL/GenBank/DDBJ whole genome shotgun (WGS) entry which is preliminary data.</text>
</comment>
<gene>
    <name evidence="1" type="ORF">CVT26_007341</name>
</gene>
<sequence>MIEKVTSISFAREQAFIERLPDEVLEAIFLLNTLKEYVGEDIVHDPHRTTIATILVCKRWYNIALGYALLWSRIIDYEAHQPYWIEELLRRSKLSPIDVGDDSLVKHVRLWKPRGKAVLSHIFKHSKTLRTLNLQITVSPWDMICKEFLQHPAPALEYLNLVTSSPFPDSLFPGPLFADDAPLLRSLRLQRCLINFSSSALSNLTELAVLDVLAPPLMSMRTPDHPFKIAPTVNGWLRVLEQMPSLMYLTLGSAISHSANEEQSKSKVELPNLRFLSIGARFPDGTKLLNHLKIPPPCGIRLRFSRPRSVSGAEESELLSYLSNRLSYWPEGGQPRYLQAKILTGNRIHFGNSRRVGFIWDMKESDVIGEHAQTSSNPLTWLVLSFEVPEKTLSFFNRLLSLYEPTYSTTASLDLWVDDDFVTPTTATLHGAHSFPSLDILRSFPAVKVLNLLERSPLHLLPLLQTASLSGVPLLPSLRSLRLTRANFEDAQRSLYYTIIAFLIWRTQVHVPIAELQVIDCTIDSETEDALSHLGNVKITHGTLNLTAEDDSDAEV</sequence>
<organism evidence="1 2">
    <name type="scientific">Gymnopilus dilepis</name>
    <dbReference type="NCBI Taxonomy" id="231916"/>
    <lineage>
        <taxon>Eukaryota</taxon>
        <taxon>Fungi</taxon>
        <taxon>Dikarya</taxon>
        <taxon>Basidiomycota</taxon>
        <taxon>Agaricomycotina</taxon>
        <taxon>Agaricomycetes</taxon>
        <taxon>Agaricomycetidae</taxon>
        <taxon>Agaricales</taxon>
        <taxon>Agaricineae</taxon>
        <taxon>Hymenogastraceae</taxon>
        <taxon>Gymnopilus</taxon>
    </lineage>
</organism>
<dbReference type="Gene3D" id="1.20.1280.50">
    <property type="match status" value="1"/>
</dbReference>
<dbReference type="Proteomes" id="UP000284706">
    <property type="component" value="Unassembled WGS sequence"/>
</dbReference>
<dbReference type="InParanoid" id="A0A409VPC9"/>